<dbReference type="InParanoid" id="A0A0D0D7Z2"/>
<feature type="non-terminal residue" evidence="1">
    <location>
        <position position="1"/>
    </location>
</feature>
<evidence type="ECO:0000313" key="2">
    <source>
        <dbReference type="Proteomes" id="UP000054538"/>
    </source>
</evidence>
<reference evidence="1 2" key="1">
    <citation type="submission" date="2014-04" db="EMBL/GenBank/DDBJ databases">
        <authorList>
            <consortium name="DOE Joint Genome Institute"/>
            <person name="Kuo A."/>
            <person name="Kohler A."/>
            <person name="Jargeat P."/>
            <person name="Nagy L.G."/>
            <person name="Floudas D."/>
            <person name="Copeland A."/>
            <person name="Barry K.W."/>
            <person name="Cichocki N."/>
            <person name="Veneault-Fourrey C."/>
            <person name="LaButti K."/>
            <person name="Lindquist E.A."/>
            <person name="Lipzen A."/>
            <person name="Lundell T."/>
            <person name="Morin E."/>
            <person name="Murat C."/>
            <person name="Sun H."/>
            <person name="Tunlid A."/>
            <person name="Henrissat B."/>
            <person name="Grigoriev I.V."/>
            <person name="Hibbett D.S."/>
            <person name="Martin F."/>
            <person name="Nordberg H.P."/>
            <person name="Cantor M.N."/>
            <person name="Hua S.X."/>
        </authorList>
    </citation>
    <scope>NUCLEOTIDE SEQUENCE [LARGE SCALE GENOMIC DNA]</scope>
    <source>
        <strain evidence="1 2">Ve08.2h10</strain>
    </source>
</reference>
<proteinExistence type="predicted"/>
<accession>A0A0D0D7Z2</accession>
<dbReference type="Proteomes" id="UP000054538">
    <property type="component" value="Unassembled WGS sequence"/>
</dbReference>
<reference evidence="2" key="2">
    <citation type="submission" date="2015-01" db="EMBL/GenBank/DDBJ databases">
        <title>Evolutionary Origins and Diversification of the Mycorrhizal Mutualists.</title>
        <authorList>
            <consortium name="DOE Joint Genome Institute"/>
            <consortium name="Mycorrhizal Genomics Consortium"/>
            <person name="Kohler A."/>
            <person name="Kuo A."/>
            <person name="Nagy L.G."/>
            <person name="Floudas D."/>
            <person name="Copeland A."/>
            <person name="Barry K.W."/>
            <person name="Cichocki N."/>
            <person name="Veneault-Fourrey C."/>
            <person name="LaButti K."/>
            <person name="Lindquist E.A."/>
            <person name="Lipzen A."/>
            <person name="Lundell T."/>
            <person name="Morin E."/>
            <person name="Murat C."/>
            <person name="Riley R."/>
            <person name="Ohm R."/>
            <person name="Sun H."/>
            <person name="Tunlid A."/>
            <person name="Henrissat B."/>
            <person name="Grigoriev I.V."/>
            <person name="Hibbett D.S."/>
            <person name="Martin F."/>
        </authorList>
    </citation>
    <scope>NUCLEOTIDE SEQUENCE [LARGE SCALE GENOMIC DNA]</scope>
    <source>
        <strain evidence="2">Ve08.2h10</strain>
    </source>
</reference>
<dbReference type="AlphaFoldDB" id="A0A0D0D7Z2"/>
<dbReference type="EMBL" id="KN825220">
    <property type="protein sequence ID" value="KIK93032.1"/>
    <property type="molecule type" value="Genomic_DNA"/>
</dbReference>
<evidence type="ECO:0000313" key="1">
    <source>
        <dbReference type="EMBL" id="KIK93032.1"/>
    </source>
</evidence>
<gene>
    <name evidence="1" type="ORF">PAXRUDRAFT_119504</name>
</gene>
<dbReference type="OrthoDB" id="3199820at2759"/>
<sequence length="211" mass="22120">IHDLLVTDSDILLPSASDCDGLTAEMAWISDTEGTAAWFSDSGASAWLTETEGAWLTDTEGGPSLTDSDAARFSDSDAIFGDISSLPPSTVSHWLSDEANVDMDGKVRVMSGANGALDIDAFEEAFAALTDVEPGDSDKNIKGEMATEGVLGVVDYSEFWESIRPLIGANVGKVPDAGAPNISLAQAVDQEKLAQEIQVLLSSVVGDVVEH</sequence>
<feature type="non-terminal residue" evidence="1">
    <location>
        <position position="211"/>
    </location>
</feature>
<organism evidence="1 2">
    <name type="scientific">Paxillus rubicundulus Ve08.2h10</name>
    <dbReference type="NCBI Taxonomy" id="930991"/>
    <lineage>
        <taxon>Eukaryota</taxon>
        <taxon>Fungi</taxon>
        <taxon>Dikarya</taxon>
        <taxon>Basidiomycota</taxon>
        <taxon>Agaricomycotina</taxon>
        <taxon>Agaricomycetes</taxon>
        <taxon>Agaricomycetidae</taxon>
        <taxon>Boletales</taxon>
        <taxon>Paxilineae</taxon>
        <taxon>Paxillaceae</taxon>
        <taxon>Paxillus</taxon>
    </lineage>
</organism>
<name>A0A0D0D7Z2_9AGAM</name>
<protein>
    <submittedName>
        <fullName evidence="1">Uncharacterized protein</fullName>
    </submittedName>
</protein>
<keyword evidence="2" id="KW-1185">Reference proteome</keyword>
<dbReference type="HOGENOM" id="CLU_1305206_0_0_1"/>